<dbReference type="GO" id="GO:0051604">
    <property type="term" value="P:protein maturation"/>
    <property type="evidence" value="ECO:0007669"/>
    <property type="project" value="TreeGrafter"/>
</dbReference>
<dbReference type="EMBL" id="QZKU01000059">
    <property type="protein sequence ID" value="RJP22314.1"/>
    <property type="molecule type" value="Genomic_DNA"/>
</dbReference>
<sequence length="76" mass="8533">MCLAVPARVIEVEGDYARVDIDGIRMRICVALVDDLAVGEYVLVHTGFAIHKLDLDKAIKTLELLRRMVNDHENAE</sequence>
<dbReference type="PANTHER" id="PTHR35177:SF2">
    <property type="entry name" value="HYDROGENASE MATURATION FACTOR HYBG"/>
    <property type="match status" value="1"/>
</dbReference>
<reference evidence="2 3" key="1">
    <citation type="journal article" date="2017" name="ISME J.">
        <title>Energy and carbon metabolisms in a deep terrestrial subsurface fluid microbial community.</title>
        <authorList>
            <person name="Momper L."/>
            <person name="Jungbluth S.P."/>
            <person name="Lee M.D."/>
            <person name="Amend J.P."/>
        </authorList>
    </citation>
    <scope>NUCLEOTIDE SEQUENCE [LARGE SCALE GENOMIC DNA]</scope>
    <source>
        <strain evidence="2">SURF_5</strain>
    </source>
</reference>
<dbReference type="Pfam" id="PF01455">
    <property type="entry name" value="HupF_HypC"/>
    <property type="match status" value="1"/>
</dbReference>
<dbReference type="AlphaFoldDB" id="A0A3A4P2W0"/>
<name>A0A3A4P2W0_ABYX5</name>
<dbReference type="GO" id="GO:1902670">
    <property type="term" value="F:carbon dioxide binding"/>
    <property type="evidence" value="ECO:0007669"/>
    <property type="project" value="TreeGrafter"/>
</dbReference>
<dbReference type="NCBIfam" id="TIGR00074">
    <property type="entry name" value="hypC_hupF"/>
    <property type="match status" value="1"/>
</dbReference>
<dbReference type="InterPro" id="IPR001109">
    <property type="entry name" value="Hydrogenase_HupF/HypC"/>
</dbReference>
<dbReference type="Proteomes" id="UP000265882">
    <property type="component" value="Unassembled WGS sequence"/>
</dbReference>
<evidence type="ECO:0000256" key="1">
    <source>
        <dbReference type="ARBA" id="ARBA00006018"/>
    </source>
</evidence>
<accession>A0A3A4P2W0</accession>
<dbReference type="FunFam" id="2.30.30.140:FF:000022">
    <property type="entry name" value="Hydrogenase assembly chaperone HybG"/>
    <property type="match status" value="1"/>
</dbReference>
<comment type="similarity">
    <text evidence="1">Belongs to the HupF/HypC family.</text>
</comment>
<organism evidence="2 3">
    <name type="scientific">Abyssobacteria bacterium (strain SURF_5)</name>
    <dbReference type="NCBI Taxonomy" id="2093360"/>
    <lineage>
        <taxon>Bacteria</taxon>
        <taxon>Pseudomonadati</taxon>
        <taxon>Candidatus Hydrogenedentota</taxon>
        <taxon>Candidatus Abyssobacteria</taxon>
    </lineage>
</organism>
<dbReference type="PROSITE" id="PS01097">
    <property type="entry name" value="HUPF_HYPC"/>
    <property type="match status" value="1"/>
</dbReference>
<dbReference type="SUPFAM" id="SSF159127">
    <property type="entry name" value="HupF/HypC-like"/>
    <property type="match status" value="1"/>
</dbReference>
<dbReference type="GO" id="GO:0005506">
    <property type="term" value="F:iron ion binding"/>
    <property type="evidence" value="ECO:0007669"/>
    <property type="project" value="TreeGrafter"/>
</dbReference>
<evidence type="ECO:0000313" key="2">
    <source>
        <dbReference type="EMBL" id="RJP22314.1"/>
    </source>
</evidence>
<proteinExistence type="inferred from homology"/>
<dbReference type="PANTHER" id="PTHR35177">
    <property type="entry name" value="HYDROGENASE MATURATION FACTOR HYBG"/>
    <property type="match status" value="1"/>
</dbReference>
<dbReference type="Gene3D" id="2.30.30.140">
    <property type="match status" value="1"/>
</dbReference>
<protein>
    <submittedName>
        <fullName evidence="2">HypC/HybG/HupF family hydrogenase formation chaperone</fullName>
    </submittedName>
</protein>
<gene>
    <name evidence="2" type="ORF">C4520_08375</name>
</gene>
<comment type="caution">
    <text evidence="2">The sequence shown here is derived from an EMBL/GenBank/DDBJ whole genome shotgun (WGS) entry which is preliminary data.</text>
</comment>
<dbReference type="InterPro" id="IPR019812">
    <property type="entry name" value="Hydgase_assmbl_chp_CS"/>
</dbReference>
<dbReference type="PRINTS" id="PR00445">
    <property type="entry name" value="HUPFHYPC"/>
</dbReference>
<evidence type="ECO:0000313" key="3">
    <source>
        <dbReference type="Proteomes" id="UP000265882"/>
    </source>
</evidence>